<feature type="non-terminal residue" evidence="1">
    <location>
        <position position="1"/>
    </location>
</feature>
<proteinExistence type="predicted"/>
<name>A0ACB9WDK8_CHAAC</name>
<sequence length="93" mass="10198">RRAGKRKVQMTGRNVTWNNAVNSPQQQRPSSLEKSAVGKKLLRIPLLGPYCQGTATLTSALSSGWGLKSPCVHLTPVKDPVFRDNGKVLKDRT</sequence>
<feature type="non-terminal residue" evidence="1">
    <location>
        <position position="93"/>
    </location>
</feature>
<organism evidence="1 2">
    <name type="scientific">Chaenocephalus aceratus</name>
    <name type="common">Blackfin icefish</name>
    <name type="synonym">Chaenichthys aceratus</name>
    <dbReference type="NCBI Taxonomy" id="36190"/>
    <lineage>
        <taxon>Eukaryota</taxon>
        <taxon>Metazoa</taxon>
        <taxon>Chordata</taxon>
        <taxon>Craniata</taxon>
        <taxon>Vertebrata</taxon>
        <taxon>Euteleostomi</taxon>
        <taxon>Actinopterygii</taxon>
        <taxon>Neopterygii</taxon>
        <taxon>Teleostei</taxon>
        <taxon>Neoteleostei</taxon>
        <taxon>Acanthomorphata</taxon>
        <taxon>Eupercaria</taxon>
        <taxon>Perciformes</taxon>
        <taxon>Notothenioidei</taxon>
        <taxon>Channichthyidae</taxon>
        <taxon>Chaenocephalus</taxon>
    </lineage>
</organism>
<dbReference type="EMBL" id="CM043800">
    <property type="protein sequence ID" value="KAI4811388.1"/>
    <property type="molecule type" value="Genomic_DNA"/>
</dbReference>
<keyword evidence="2" id="KW-1185">Reference proteome</keyword>
<reference evidence="1" key="1">
    <citation type="submission" date="2022-05" db="EMBL/GenBank/DDBJ databases">
        <title>Chromosome-level genome of Chaenocephalus aceratus.</title>
        <authorList>
            <person name="Park H."/>
        </authorList>
    </citation>
    <scope>NUCLEOTIDE SEQUENCE</scope>
    <source>
        <strain evidence="1">KU_202001</strain>
    </source>
</reference>
<accession>A0ACB9WDK8</accession>
<gene>
    <name evidence="1" type="ORF">KUCAC02_014298</name>
</gene>
<dbReference type="Proteomes" id="UP001057452">
    <property type="component" value="Chromosome 16"/>
</dbReference>
<comment type="caution">
    <text evidence="1">The sequence shown here is derived from an EMBL/GenBank/DDBJ whole genome shotgun (WGS) entry which is preliminary data.</text>
</comment>
<evidence type="ECO:0000313" key="2">
    <source>
        <dbReference type="Proteomes" id="UP001057452"/>
    </source>
</evidence>
<protein>
    <submittedName>
        <fullName evidence="1">Uncharacterized protein</fullName>
    </submittedName>
</protein>
<evidence type="ECO:0000313" key="1">
    <source>
        <dbReference type="EMBL" id="KAI4811388.1"/>
    </source>
</evidence>